<organism evidence="1 2">
    <name type="scientific">Cercophora newfieldiana</name>
    <dbReference type="NCBI Taxonomy" id="92897"/>
    <lineage>
        <taxon>Eukaryota</taxon>
        <taxon>Fungi</taxon>
        <taxon>Dikarya</taxon>
        <taxon>Ascomycota</taxon>
        <taxon>Pezizomycotina</taxon>
        <taxon>Sordariomycetes</taxon>
        <taxon>Sordariomycetidae</taxon>
        <taxon>Sordariales</taxon>
        <taxon>Lasiosphaeriaceae</taxon>
        <taxon>Cercophora</taxon>
    </lineage>
</organism>
<dbReference type="Proteomes" id="UP001174936">
    <property type="component" value="Unassembled WGS sequence"/>
</dbReference>
<gene>
    <name evidence="1" type="ORF">B0T16DRAFT_396649</name>
</gene>
<reference evidence="1" key="1">
    <citation type="submission" date="2023-06" db="EMBL/GenBank/DDBJ databases">
        <title>Genome-scale phylogeny and comparative genomics of the fungal order Sordariales.</title>
        <authorList>
            <consortium name="Lawrence Berkeley National Laboratory"/>
            <person name="Hensen N."/>
            <person name="Bonometti L."/>
            <person name="Westerberg I."/>
            <person name="Brannstrom I.O."/>
            <person name="Guillou S."/>
            <person name="Cros-Aarteil S."/>
            <person name="Calhoun S."/>
            <person name="Haridas S."/>
            <person name="Kuo A."/>
            <person name="Mondo S."/>
            <person name="Pangilinan J."/>
            <person name="Riley R."/>
            <person name="Labutti K."/>
            <person name="Andreopoulos B."/>
            <person name="Lipzen A."/>
            <person name="Chen C."/>
            <person name="Yanf M."/>
            <person name="Daum C."/>
            <person name="Ng V."/>
            <person name="Clum A."/>
            <person name="Steindorff A."/>
            <person name="Ohm R."/>
            <person name="Martin F."/>
            <person name="Silar P."/>
            <person name="Natvig D."/>
            <person name="Lalanne C."/>
            <person name="Gautier V."/>
            <person name="Ament-Velasquez S.L."/>
            <person name="Kruys A."/>
            <person name="Hutchinson M.I."/>
            <person name="Powell A.J."/>
            <person name="Barry K."/>
            <person name="Miller A.N."/>
            <person name="Grigoriev I.V."/>
            <person name="Debuchy R."/>
            <person name="Gladieux P."/>
            <person name="Thoren M.H."/>
            <person name="Johannesson H."/>
        </authorList>
    </citation>
    <scope>NUCLEOTIDE SEQUENCE</scope>
    <source>
        <strain evidence="1">SMH2532-1</strain>
    </source>
</reference>
<dbReference type="AlphaFoldDB" id="A0AA39YPC5"/>
<evidence type="ECO:0000313" key="1">
    <source>
        <dbReference type="EMBL" id="KAK0655286.1"/>
    </source>
</evidence>
<name>A0AA39YPC5_9PEZI</name>
<proteinExistence type="predicted"/>
<accession>A0AA39YPC5</accession>
<protein>
    <recommendedName>
        <fullName evidence="3">Restriction endonuclease domain-containing protein</fullName>
    </recommendedName>
</protein>
<dbReference type="EMBL" id="JAULSV010000001">
    <property type="protein sequence ID" value="KAK0655286.1"/>
    <property type="molecule type" value="Genomic_DNA"/>
</dbReference>
<keyword evidence="2" id="KW-1185">Reference proteome</keyword>
<evidence type="ECO:0008006" key="3">
    <source>
        <dbReference type="Google" id="ProtNLM"/>
    </source>
</evidence>
<sequence>MAMADDPAEQFDLAGLTVLPIPNIDNIAAVYTHAEERRAQLDQGPAQDTLIYYNATTAHLDALRSADPCEKYPGRITFFGDEIGLVFFRMPRPIHETAHLRLFLRINNIIVQMGLEGKFVATGSSEYKGTGTKRKEGDSGLLPKPPRWASNHYPTLVIEVGNSESLPRLYKDKDWWFDNSPPNLPQGDVRIVLLVKVYRQTKRIVVEQWHRSFYQSPTAKVIIQPHPHKPFSLHDSSHWVVEGAMVIPFQEVFLRPTQGQETDIVLTEGFFADMAMECWQRDAMV</sequence>
<comment type="caution">
    <text evidence="1">The sequence shown here is derived from an EMBL/GenBank/DDBJ whole genome shotgun (WGS) entry which is preliminary data.</text>
</comment>
<evidence type="ECO:0000313" key="2">
    <source>
        <dbReference type="Proteomes" id="UP001174936"/>
    </source>
</evidence>